<gene>
    <name evidence="2" type="ORF">L596_011513</name>
</gene>
<dbReference type="EMBL" id="AZBU02000003">
    <property type="protein sequence ID" value="TKR87036.1"/>
    <property type="molecule type" value="Genomic_DNA"/>
</dbReference>
<dbReference type="OrthoDB" id="20949at2759"/>
<comment type="caution">
    <text evidence="2">The sequence shown here is derived from an EMBL/GenBank/DDBJ whole genome shotgun (WGS) entry which is preliminary data.</text>
</comment>
<feature type="compositionally biased region" description="Basic and acidic residues" evidence="1">
    <location>
        <begin position="29"/>
        <end position="39"/>
    </location>
</feature>
<dbReference type="Proteomes" id="UP000298663">
    <property type="component" value="Unassembled WGS sequence"/>
</dbReference>
<feature type="region of interest" description="Disordered" evidence="1">
    <location>
        <begin position="1"/>
        <end position="113"/>
    </location>
</feature>
<feature type="compositionally biased region" description="Basic and acidic residues" evidence="1">
    <location>
        <begin position="50"/>
        <end position="60"/>
    </location>
</feature>
<keyword evidence="3" id="KW-1185">Reference proteome</keyword>
<organism evidence="2 3">
    <name type="scientific">Steinernema carpocapsae</name>
    <name type="common">Entomopathogenic nematode</name>
    <dbReference type="NCBI Taxonomy" id="34508"/>
    <lineage>
        <taxon>Eukaryota</taxon>
        <taxon>Metazoa</taxon>
        <taxon>Ecdysozoa</taxon>
        <taxon>Nematoda</taxon>
        <taxon>Chromadorea</taxon>
        <taxon>Rhabditida</taxon>
        <taxon>Tylenchina</taxon>
        <taxon>Panagrolaimomorpha</taxon>
        <taxon>Strongyloidoidea</taxon>
        <taxon>Steinernematidae</taxon>
        <taxon>Steinernema</taxon>
    </lineage>
</organism>
<protein>
    <submittedName>
        <fullName evidence="2">Uncharacterized protein</fullName>
    </submittedName>
</protein>
<proteinExistence type="predicted"/>
<reference evidence="2 3" key="2">
    <citation type="journal article" date="2019" name="G3 (Bethesda)">
        <title>Hybrid Assembly of the Genome of the Entomopathogenic Nematode Steinernema carpocapsae Identifies the X-Chromosome.</title>
        <authorList>
            <person name="Serra L."/>
            <person name="Macchietto M."/>
            <person name="Macias-Munoz A."/>
            <person name="McGill C.J."/>
            <person name="Rodriguez I.M."/>
            <person name="Rodriguez B."/>
            <person name="Murad R."/>
            <person name="Mortazavi A."/>
        </authorList>
    </citation>
    <scope>NUCLEOTIDE SEQUENCE [LARGE SCALE GENOMIC DNA]</scope>
    <source>
        <strain evidence="2 3">ALL</strain>
    </source>
</reference>
<evidence type="ECO:0000256" key="1">
    <source>
        <dbReference type="SAM" id="MobiDB-lite"/>
    </source>
</evidence>
<evidence type="ECO:0000313" key="2">
    <source>
        <dbReference type="EMBL" id="TKR87036.1"/>
    </source>
</evidence>
<accession>A0A4U5NUJ3</accession>
<sequence>MALKAAPARADKLVLNEGSSSSSEDEEVQEHYSSDEKGELSASSGDEVEAPGKEFDHGVDMDNDEDFEVVSFEERQRKAQELPRRQLTKKIEETKNSHKMALAKPNLVKDRERERHLSRIATKVWYSCSTPSASAKAKWTNFSRTGRAESVKRPRRWTN</sequence>
<reference evidence="2 3" key="1">
    <citation type="journal article" date="2015" name="Genome Biol.">
        <title>Comparative genomics of Steinernema reveals deeply conserved gene regulatory networks.</title>
        <authorList>
            <person name="Dillman A.R."/>
            <person name="Macchietto M."/>
            <person name="Porter C.F."/>
            <person name="Rogers A."/>
            <person name="Williams B."/>
            <person name="Antoshechkin I."/>
            <person name="Lee M.M."/>
            <person name="Goodwin Z."/>
            <person name="Lu X."/>
            <person name="Lewis E.E."/>
            <person name="Goodrich-Blair H."/>
            <person name="Stock S.P."/>
            <person name="Adams B.J."/>
            <person name="Sternberg P.W."/>
            <person name="Mortazavi A."/>
        </authorList>
    </citation>
    <scope>NUCLEOTIDE SEQUENCE [LARGE SCALE GENOMIC DNA]</scope>
    <source>
        <strain evidence="2 3">ALL</strain>
    </source>
</reference>
<name>A0A4U5NUJ3_STECR</name>
<evidence type="ECO:0000313" key="3">
    <source>
        <dbReference type="Proteomes" id="UP000298663"/>
    </source>
</evidence>
<dbReference type="AlphaFoldDB" id="A0A4U5NUJ3"/>
<feature type="compositionally biased region" description="Basic and acidic residues" evidence="1">
    <location>
        <begin position="72"/>
        <end position="96"/>
    </location>
</feature>